<dbReference type="InParanoid" id="A0A2P5EMY0"/>
<name>A0A2P5EMY0_TREOI</name>
<reference evidence="3" key="1">
    <citation type="submission" date="2016-06" db="EMBL/GenBank/DDBJ databases">
        <title>Parallel loss of symbiosis genes in relatives of nitrogen-fixing non-legume Parasponia.</title>
        <authorList>
            <person name="Van Velzen R."/>
            <person name="Holmer R."/>
            <person name="Bu F."/>
            <person name="Rutten L."/>
            <person name="Van Zeijl A."/>
            <person name="Liu W."/>
            <person name="Santuari L."/>
            <person name="Cao Q."/>
            <person name="Sharma T."/>
            <person name="Shen D."/>
            <person name="Roswanjaya Y."/>
            <person name="Wardhani T."/>
            <person name="Kalhor M.S."/>
            <person name="Jansen J."/>
            <person name="Van den Hoogen J."/>
            <person name="Gungor B."/>
            <person name="Hartog M."/>
            <person name="Hontelez J."/>
            <person name="Verver J."/>
            <person name="Yang W.-C."/>
            <person name="Schijlen E."/>
            <person name="Repin R."/>
            <person name="Schilthuizen M."/>
            <person name="Schranz E."/>
            <person name="Heidstra R."/>
            <person name="Miyata K."/>
            <person name="Fedorova E."/>
            <person name="Kohlen W."/>
            <person name="Bisseling T."/>
            <person name="Smit S."/>
            <person name="Geurts R."/>
        </authorList>
    </citation>
    <scope>NUCLEOTIDE SEQUENCE [LARGE SCALE GENOMIC DNA]</scope>
    <source>
        <strain evidence="3">cv. RG33-2</strain>
    </source>
</reference>
<dbReference type="OrthoDB" id="10321772at2759"/>
<dbReference type="EMBL" id="JXTC01000124">
    <property type="protein sequence ID" value="PON86910.1"/>
    <property type="molecule type" value="Genomic_DNA"/>
</dbReference>
<evidence type="ECO:0000313" key="3">
    <source>
        <dbReference type="Proteomes" id="UP000237000"/>
    </source>
</evidence>
<dbReference type="AlphaFoldDB" id="A0A2P5EMY0"/>
<proteinExistence type="predicted"/>
<organism evidence="2 3">
    <name type="scientific">Trema orientale</name>
    <name type="common">Charcoal tree</name>
    <name type="synonym">Celtis orientalis</name>
    <dbReference type="NCBI Taxonomy" id="63057"/>
    <lineage>
        <taxon>Eukaryota</taxon>
        <taxon>Viridiplantae</taxon>
        <taxon>Streptophyta</taxon>
        <taxon>Embryophyta</taxon>
        <taxon>Tracheophyta</taxon>
        <taxon>Spermatophyta</taxon>
        <taxon>Magnoliopsida</taxon>
        <taxon>eudicotyledons</taxon>
        <taxon>Gunneridae</taxon>
        <taxon>Pentapetalae</taxon>
        <taxon>rosids</taxon>
        <taxon>fabids</taxon>
        <taxon>Rosales</taxon>
        <taxon>Cannabaceae</taxon>
        <taxon>Trema</taxon>
    </lineage>
</organism>
<feature type="compositionally biased region" description="Basic and acidic residues" evidence="1">
    <location>
        <begin position="81"/>
        <end position="91"/>
    </location>
</feature>
<gene>
    <name evidence="2" type="ORF">TorRG33x02_172940</name>
</gene>
<keyword evidence="3" id="KW-1185">Reference proteome</keyword>
<feature type="region of interest" description="Disordered" evidence="1">
    <location>
        <begin position="1"/>
        <end position="91"/>
    </location>
</feature>
<comment type="caution">
    <text evidence="2">The sequence shown here is derived from an EMBL/GenBank/DDBJ whole genome shotgun (WGS) entry which is preliminary data.</text>
</comment>
<evidence type="ECO:0000256" key="1">
    <source>
        <dbReference type="SAM" id="MobiDB-lite"/>
    </source>
</evidence>
<feature type="region of interest" description="Disordered" evidence="1">
    <location>
        <begin position="150"/>
        <end position="177"/>
    </location>
</feature>
<feature type="compositionally biased region" description="Basic residues" evidence="1">
    <location>
        <begin position="61"/>
        <end position="72"/>
    </location>
</feature>
<dbReference type="Proteomes" id="UP000237000">
    <property type="component" value="Unassembled WGS sequence"/>
</dbReference>
<sequence length="177" mass="19667">MEASSSPDEVTAAMALLGLSSSSPSPSPSPPSEFGDEKSGEEANQSKNSRRKGLVFGNSKNKPKRWRVKQRRPLNQETGDEAPKVGEKAEPDKAGLKILGEEAAKSQGITEAEKAGEKYKLLYEIESSMARMADEANFRREWEKAMEELRQSQTECERLRREHQSTLHEKDKSSLGS</sequence>
<evidence type="ECO:0000313" key="2">
    <source>
        <dbReference type="EMBL" id="PON86910.1"/>
    </source>
</evidence>
<protein>
    <submittedName>
        <fullName evidence="2">Uncharacterized protein</fullName>
    </submittedName>
</protein>
<accession>A0A2P5EMY0</accession>